<accession>A0ACC3BYK7</accession>
<proteinExistence type="predicted"/>
<name>A0ACC3BYK7_PYRYE</name>
<dbReference type="Proteomes" id="UP000798662">
    <property type="component" value="Chromosome 1"/>
</dbReference>
<dbReference type="EMBL" id="CM020618">
    <property type="protein sequence ID" value="KAK1862617.1"/>
    <property type="molecule type" value="Genomic_DNA"/>
</dbReference>
<keyword evidence="2" id="KW-1185">Reference proteome</keyword>
<sequence>MNAERNDDPVGWGADRVGVKAALELWPPWEAVSRLGRVRVQARRLRAAVRDGGGRVVQLRSGGDLGRHVDAWRGGRASAAGWGGGGANGSVATLGVVLGVEGVQCLNGRVDNVDVLHRLGVRVLGLTHFHDTPAGGSAAGRVQGGLTPWGRDLLRRAVAHGMVVDLAHASAALIADVLALPPDDRPPVMVSHTGFSALGLEESVVAGVMGGNYVDFLLRSLPA</sequence>
<reference evidence="1" key="1">
    <citation type="submission" date="2019-11" db="EMBL/GenBank/DDBJ databases">
        <title>Nori genome reveals adaptations in red seaweeds to the harsh intertidal environment.</title>
        <authorList>
            <person name="Wang D."/>
            <person name="Mao Y."/>
        </authorList>
    </citation>
    <scope>NUCLEOTIDE SEQUENCE</scope>
    <source>
        <tissue evidence="1">Gametophyte</tissue>
    </source>
</reference>
<evidence type="ECO:0000313" key="2">
    <source>
        <dbReference type="Proteomes" id="UP000798662"/>
    </source>
</evidence>
<gene>
    <name evidence="1" type="ORF">I4F81_005185</name>
</gene>
<protein>
    <submittedName>
        <fullName evidence="1">Uncharacterized protein</fullName>
    </submittedName>
</protein>
<comment type="caution">
    <text evidence="1">The sequence shown here is derived from an EMBL/GenBank/DDBJ whole genome shotgun (WGS) entry which is preliminary data.</text>
</comment>
<evidence type="ECO:0000313" key="1">
    <source>
        <dbReference type="EMBL" id="KAK1862617.1"/>
    </source>
</evidence>
<organism evidence="1 2">
    <name type="scientific">Pyropia yezoensis</name>
    <name type="common">Susabi-nori</name>
    <name type="synonym">Porphyra yezoensis</name>
    <dbReference type="NCBI Taxonomy" id="2788"/>
    <lineage>
        <taxon>Eukaryota</taxon>
        <taxon>Rhodophyta</taxon>
        <taxon>Bangiophyceae</taxon>
        <taxon>Bangiales</taxon>
        <taxon>Bangiaceae</taxon>
        <taxon>Pyropia</taxon>
    </lineage>
</organism>